<protein>
    <submittedName>
        <fullName evidence="1">Uncharacterized protein</fullName>
    </submittedName>
</protein>
<dbReference type="GeneID" id="59256612"/>
<proteinExistence type="predicted"/>
<sequence length="114" mass="12854">MKFTSPGSLDSFYFTGLKTHRDHLSKQRVSTILICSRPARGHVDTHRPMRCACANVVTRAGPEYQYFDTVLRVRCRFSACHGALRLVLRELRADVAVFDIVDSASFEAFCSLVV</sequence>
<dbReference type="AlphaFoldDB" id="A0A8H6AYZ5"/>
<dbReference type="EMBL" id="JABFCT010000004">
    <property type="protein sequence ID" value="KAF5876102.1"/>
    <property type="molecule type" value="Genomic_DNA"/>
</dbReference>
<dbReference type="RefSeq" id="XP_037195048.1">
    <property type="nucleotide sequence ID" value="XM_037332920.1"/>
</dbReference>
<evidence type="ECO:0000313" key="1">
    <source>
        <dbReference type="EMBL" id="KAF5876102.1"/>
    </source>
</evidence>
<gene>
    <name evidence="1" type="ORF">Bfra_002502</name>
</gene>
<name>A0A8H6AYZ5_9HELO</name>
<dbReference type="Proteomes" id="UP000531561">
    <property type="component" value="Unassembled WGS sequence"/>
</dbReference>
<reference evidence="1 2" key="1">
    <citation type="journal article" date="2020" name="Phytopathology">
        <title>A high-quality genome resource of Botrytis fragariae, a new and rapidly spreading fungal pathogen causing strawberry gray mold in the U.S.A.</title>
        <authorList>
            <person name="Wu Y."/>
            <person name="Saski C.A."/>
            <person name="Schnabel G."/>
            <person name="Xiao S."/>
            <person name="Hu M."/>
        </authorList>
    </citation>
    <scope>NUCLEOTIDE SEQUENCE [LARGE SCALE GENOMIC DNA]</scope>
    <source>
        <strain evidence="1 2">BVB16</strain>
    </source>
</reference>
<keyword evidence="2" id="KW-1185">Reference proteome</keyword>
<comment type="caution">
    <text evidence="1">The sequence shown here is derived from an EMBL/GenBank/DDBJ whole genome shotgun (WGS) entry which is preliminary data.</text>
</comment>
<evidence type="ECO:0000313" key="2">
    <source>
        <dbReference type="Proteomes" id="UP000531561"/>
    </source>
</evidence>
<accession>A0A8H6AYZ5</accession>
<organism evidence="1 2">
    <name type="scientific">Botrytis fragariae</name>
    <dbReference type="NCBI Taxonomy" id="1964551"/>
    <lineage>
        <taxon>Eukaryota</taxon>
        <taxon>Fungi</taxon>
        <taxon>Dikarya</taxon>
        <taxon>Ascomycota</taxon>
        <taxon>Pezizomycotina</taxon>
        <taxon>Leotiomycetes</taxon>
        <taxon>Helotiales</taxon>
        <taxon>Sclerotiniaceae</taxon>
        <taxon>Botrytis</taxon>
    </lineage>
</organism>